<dbReference type="PANTHER" id="PTHR16002">
    <property type="entry name" value="TRANSMEMBRANE PROTEIN 248-LIKE"/>
    <property type="match status" value="1"/>
</dbReference>
<feature type="transmembrane region" description="Helical" evidence="5">
    <location>
        <begin position="20"/>
        <end position="40"/>
    </location>
</feature>
<evidence type="ECO:0000256" key="2">
    <source>
        <dbReference type="ARBA" id="ARBA00022692"/>
    </source>
</evidence>
<evidence type="ECO:0000313" key="10">
    <source>
        <dbReference type="RefSeq" id="XP_014665431.1"/>
    </source>
</evidence>
<evidence type="ECO:0000256" key="3">
    <source>
        <dbReference type="ARBA" id="ARBA00022989"/>
    </source>
</evidence>
<feature type="transmembrane region" description="Helical" evidence="5">
    <location>
        <begin position="269"/>
        <end position="289"/>
    </location>
</feature>
<evidence type="ECO:0000313" key="9">
    <source>
        <dbReference type="RefSeq" id="XP_014665430.1"/>
    </source>
</evidence>
<proteinExistence type="predicted"/>
<evidence type="ECO:0000256" key="4">
    <source>
        <dbReference type="ARBA" id="ARBA00023136"/>
    </source>
</evidence>
<dbReference type="Pfam" id="PF14940">
    <property type="entry name" value="TMEM219"/>
    <property type="match status" value="1"/>
</dbReference>
<keyword evidence="4 5" id="KW-0472">Membrane</keyword>
<sequence>MAFSPLDNLRSFATSRPPLVVFMICLLGFAVTTMTLAYYVRSNELRNTDIVDWNMFLDKFASVKFCIHGDTAESSTVTVPMPEVRPSLVNRKKMLSAPFPANASVPVDASAHVYHTAEDMRNYSVSVPMVIGSQLIRSLQNVTHMSATLNGLMLGIRGDAARDNISVVFELPSERNYSHLSSDQMMTCVVFQAPANVFPMTRAPEGCWNQSQSEAQLQRHLPIQGYKETFFIDRAFCANGTKVFVQYTSNPHLTLMLTMSDRSMINLHLMHTSYFLFLMAMTMMAYALLKNSPKLKPSMHEKLALDA</sequence>
<dbReference type="RefSeq" id="XP_014665430.1">
    <property type="nucleotide sequence ID" value="XM_014809944.1"/>
</dbReference>
<evidence type="ECO:0000313" key="7">
    <source>
        <dbReference type="Proteomes" id="UP000695022"/>
    </source>
</evidence>
<evidence type="ECO:0000313" key="8">
    <source>
        <dbReference type="RefSeq" id="XP_014665429.1"/>
    </source>
</evidence>
<evidence type="ECO:0000256" key="1">
    <source>
        <dbReference type="ARBA" id="ARBA00004370"/>
    </source>
</evidence>
<gene>
    <name evidence="8 9 10" type="primary">LOC106807572</name>
</gene>
<dbReference type="GeneID" id="106807572"/>
<dbReference type="InterPro" id="IPR039587">
    <property type="entry name" value="TMEM248/TMEM219_dom"/>
</dbReference>
<feature type="domain" description="TMEM248/TMEM219" evidence="6">
    <location>
        <begin position="9"/>
        <end position="256"/>
    </location>
</feature>
<keyword evidence="2 5" id="KW-0812">Transmembrane</keyword>
<protein>
    <submittedName>
        <fullName evidence="8 9">Transmembrane protein 248-like</fullName>
    </submittedName>
</protein>
<dbReference type="Proteomes" id="UP000695022">
    <property type="component" value="Unplaced"/>
</dbReference>
<dbReference type="RefSeq" id="XP_014665429.1">
    <property type="nucleotide sequence ID" value="XM_014809943.1"/>
</dbReference>
<comment type="subcellular location">
    <subcellularLocation>
        <location evidence="1">Membrane</location>
    </subcellularLocation>
</comment>
<evidence type="ECO:0000256" key="5">
    <source>
        <dbReference type="SAM" id="Phobius"/>
    </source>
</evidence>
<keyword evidence="3 5" id="KW-1133">Transmembrane helix</keyword>
<evidence type="ECO:0000259" key="6">
    <source>
        <dbReference type="Pfam" id="PF14940"/>
    </source>
</evidence>
<organism evidence="7 8">
    <name type="scientific">Priapulus caudatus</name>
    <name type="common">Priapulid worm</name>
    <dbReference type="NCBI Taxonomy" id="37621"/>
    <lineage>
        <taxon>Eukaryota</taxon>
        <taxon>Metazoa</taxon>
        <taxon>Ecdysozoa</taxon>
        <taxon>Scalidophora</taxon>
        <taxon>Priapulida</taxon>
        <taxon>Priapulimorpha</taxon>
        <taxon>Priapulimorphida</taxon>
        <taxon>Priapulidae</taxon>
        <taxon>Priapulus</taxon>
    </lineage>
</organism>
<accession>A0ABM1DZQ8</accession>
<dbReference type="InterPro" id="IPR039493">
    <property type="entry name" value="TMEM248/TMEM219"/>
</dbReference>
<reference evidence="8 9" key="1">
    <citation type="submission" date="2025-05" db="UniProtKB">
        <authorList>
            <consortium name="RefSeq"/>
        </authorList>
    </citation>
    <scope>IDENTIFICATION</scope>
</reference>
<dbReference type="PANTHER" id="PTHR16002:SF4">
    <property type="entry name" value="TMEM248_TMEM219 DOMAIN-CONTAINING PROTEIN"/>
    <property type="match status" value="1"/>
</dbReference>
<keyword evidence="7" id="KW-1185">Reference proteome</keyword>
<dbReference type="RefSeq" id="XP_014665431.1">
    <property type="nucleotide sequence ID" value="XM_014809945.1"/>
</dbReference>
<name>A0ABM1DZQ8_PRICU</name>